<evidence type="ECO:0000313" key="3">
    <source>
        <dbReference type="Proteomes" id="UP000537989"/>
    </source>
</evidence>
<protein>
    <submittedName>
        <fullName evidence="2">Uncharacterized protein</fullName>
    </submittedName>
</protein>
<dbReference type="AlphaFoldDB" id="A0AAN5Z774"/>
<keyword evidence="1" id="KW-1133">Transmembrane helix</keyword>
<proteinExistence type="predicted"/>
<organism evidence="2 3">
    <name type="scientific">Fusarium austroamericanum</name>
    <dbReference type="NCBI Taxonomy" id="282268"/>
    <lineage>
        <taxon>Eukaryota</taxon>
        <taxon>Fungi</taxon>
        <taxon>Dikarya</taxon>
        <taxon>Ascomycota</taxon>
        <taxon>Pezizomycotina</taxon>
        <taxon>Sordariomycetes</taxon>
        <taxon>Hypocreomycetidae</taxon>
        <taxon>Hypocreales</taxon>
        <taxon>Nectriaceae</taxon>
        <taxon>Fusarium</taxon>
    </lineage>
</organism>
<dbReference type="Proteomes" id="UP000537989">
    <property type="component" value="Unassembled WGS sequence"/>
</dbReference>
<feature type="transmembrane region" description="Helical" evidence="1">
    <location>
        <begin position="67"/>
        <end position="85"/>
    </location>
</feature>
<accession>A0AAN5Z774</accession>
<feature type="transmembrane region" description="Helical" evidence="1">
    <location>
        <begin position="21"/>
        <end position="47"/>
    </location>
</feature>
<feature type="transmembrane region" description="Helical" evidence="1">
    <location>
        <begin position="464"/>
        <end position="487"/>
    </location>
</feature>
<gene>
    <name evidence="2" type="ORF">FAUST_7585</name>
</gene>
<keyword evidence="1" id="KW-0812">Transmembrane</keyword>
<reference evidence="2 3" key="1">
    <citation type="submission" date="2020-02" db="EMBL/GenBank/DDBJ databases">
        <title>Identification and distribution of gene clusters putatively required for synthesis of sphingolipid metabolism inhibitors in phylogenetically diverse species of the filamentous fungus Fusarium.</title>
        <authorList>
            <person name="Kim H.-S."/>
            <person name="Busman M."/>
            <person name="Brown D.W."/>
            <person name="Divon H."/>
            <person name="Uhlig S."/>
            <person name="Proctor R.H."/>
        </authorList>
    </citation>
    <scope>NUCLEOTIDE SEQUENCE [LARGE SCALE GENOMIC DNA]</scope>
    <source>
        <strain evidence="2 3">NRRL 2903</strain>
    </source>
</reference>
<evidence type="ECO:0000256" key="1">
    <source>
        <dbReference type="SAM" id="Phobius"/>
    </source>
</evidence>
<keyword evidence="3" id="KW-1185">Reference proteome</keyword>
<keyword evidence="1" id="KW-0472">Membrane</keyword>
<evidence type="ECO:0000313" key="2">
    <source>
        <dbReference type="EMBL" id="KAF5234497.1"/>
    </source>
</evidence>
<dbReference type="EMBL" id="JAAMOD010000229">
    <property type="protein sequence ID" value="KAF5234497.1"/>
    <property type="molecule type" value="Genomic_DNA"/>
</dbReference>
<comment type="caution">
    <text evidence="2">The sequence shown here is derived from an EMBL/GenBank/DDBJ whole genome shotgun (WGS) entry which is preliminary data.</text>
</comment>
<feature type="transmembrane region" description="Helical" evidence="1">
    <location>
        <begin position="135"/>
        <end position="155"/>
    </location>
</feature>
<sequence>MSFVPMEEDIRFRGLQASRTATWKYLVSVFLRWVVTLLLSIAIWKILWFYSEAMVIMAKPATRDFNVWITGLTIALGLAFAGSLDKLAKDTRWWILSRRHRSRRKVEAILEAENVLSVLQMAFSSRRITIHVTAWSWFLVFVASQIGLAVLGLFYSVDVSDKLALQVIPGNVSIANMSAVQPLGFVFSDSQSRSDQEYAANMYGAMSLTYLTGVRGLEPQIGDLRLASDPDLFCDINGCDFMFVESSVPSDPEKELAEMSSWQPIMVATPRKISISTKCESYPVISGGDGSSTEIEYRKNATNGKGQETVRVGVPFTAESDQTIFITNTSITCGSGCSTVMALETSAKDPWFYSCNTTVGAVTNGTIPEHQVPEYVRVMVSHAIALQGFSANSSFNNSDLQYQVYPAQSPFGTPLQGTVQAMELTVSRFAAGVIAMMAKVNDAIVVDGLPPTKGWSLNVDHWDYILIILAVIVWFQFAFSVVVAFMATRVVMPHGGATSMAKVLRAMAADDDPDGTDWIYRSRKVSADGVYDLYLEGRPRAEQQGKSF</sequence>
<name>A0AAN5Z774_FUSAU</name>